<name>A0A1I5FQ09_9RHOB</name>
<dbReference type="EMBL" id="FOVP01000021">
    <property type="protein sequence ID" value="SFO25870.1"/>
    <property type="molecule type" value="Genomic_DNA"/>
</dbReference>
<organism evidence="1 2">
    <name type="scientific">Roseovarius lutimaris</name>
    <dbReference type="NCBI Taxonomy" id="1005928"/>
    <lineage>
        <taxon>Bacteria</taxon>
        <taxon>Pseudomonadati</taxon>
        <taxon>Pseudomonadota</taxon>
        <taxon>Alphaproteobacteria</taxon>
        <taxon>Rhodobacterales</taxon>
        <taxon>Roseobacteraceae</taxon>
        <taxon>Roseovarius</taxon>
    </lineage>
</organism>
<accession>A0A1I5FQ09</accession>
<evidence type="ECO:0000313" key="1">
    <source>
        <dbReference type="EMBL" id="SFO25870.1"/>
    </source>
</evidence>
<protein>
    <recommendedName>
        <fullName evidence="3">pEK499-p136 HEPN domain-containing protein</fullName>
    </recommendedName>
</protein>
<gene>
    <name evidence="1" type="ORF">SAMN04487859_12133</name>
</gene>
<dbReference type="AlphaFoldDB" id="A0A1I5FQ09"/>
<dbReference type="OrthoDB" id="7848239at2"/>
<evidence type="ECO:0000313" key="2">
    <source>
        <dbReference type="Proteomes" id="UP000198599"/>
    </source>
</evidence>
<keyword evidence="2" id="KW-1185">Reference proteome</keyword>
<dbReference type="STRING" id="1005928.SAMN04487859_12133"/>
<proteinExistence type="predicted"/>
<sequence>MGQIQEHAAEYETVRRLAEMLTSTKEDYKATESYALFTTIVCWVVQRARTPANQNGPDDVQAREVGIALQAARIIDAPWLVQELPEMTAFDFFTSIRNSVAHGDGRQIRPLNENGFLTGQIVPVAGRRLRLRRADMNRLGCALATLFCETMAAYEQEGDLQSAAEQFEAAEAMP</sequence>
<reference evidence="2" key="1">
    <citation type="submission" date="2016-10" db="EMBL/GenBank/DDBJ databases">
        <authorList>
            <person name="Varghese N."/>
            <person name="Submissions S."/>
        </authorList>
    </citation>
    <scope>NUCLEOTIDE SEQUENCE [LARGE SCALE GENOMIC DNA]</scope>
    <source>
        <strain evidence="2">DSM 28463</strain>
    </source>
</reference>
<evidence type="ECO:0008006" key="3">
    <source>
        <dbReference type="Google" id="ProtNLM"/>
    </source>
</evidence>
<dbReference type="Proteomes" id="UP000198599">
    <property type="component" value="Unassembled WGS sequence"/>
</dbReference>
<dbReference type="RefSeq" id="WP_092841474.1">
    <property type="nucleotide sequence ID" value="NZ_FOVP01000021.1"/>
</dbReference>